<accession>A0ABX8BT62</accession>
<dbReference type="Proteomes" id="UP000676079">
    <property type="component" value="Chromosome"/>
</dbReference>
<evidence type="ECO:0000313" key="2">
    <source>
        <dbReference type="Proteomes" id="UP000676079"/>
    </source>
</evidence>
<organism evidence="1 2">
    <name type="scientific">Nocardiopsis changdeensis</name>
    <dbReference type="NCBI Taxonomy" id="2831969"/>
    <lineage>
        <taxon>Bacteria</taxon>
        <taxon>Bacillati</taxon>
        <taxon>Actinomycetota</taxon>
        <taxon>Actinomycetes</taxon>
        <taxon>Streptosporangiales</taxon>
        <taxon>Nocardiopsidaceae</taxon>
        <taxon>Nocardiopsis</taxon>
    </lineage>
</organism>
<dbReference type="RefSeq" id="WP_220560791.1">
    <property type="nucleotide sequence ID" value="NZ_CP074133.1"/>
</dbReference>
<proteinExistence type="predicted"/>
<evidence type="ECO:0000313" key="1">
    <source>
        <dbReference type="EMBL" id="QUX25269.1"/>
    </source>
</evidence>
<keyword evidence="2" id="KW-1185">Reference proteome</keyword>
<reference evidence="1 2" key="1">
    <citation type="submission" date="2021-05" db="EMBL/GenBank/DDBJ databases">
        <title>Direct Submission.</title>
        <authorList>
            <person name="Li K."/>
            <person name="Gao J."/>
        </authorList>
    </citation>
    <scope>NUCLEOTIDE SEQUENCE [LARGE SCALE GENOMIC DNA]</scope>
    <source>
        <strain evidence="1 2">Mg02</strain>
    </source>
</reference>
<dbReference type="EMBL" id="CP074133">
    <property type="protein sequence ID" value="QUX25269.1"/>
    <property type="molecule type" value="Genomic_DNA"/>
</dbReference>
<name>A0ABX8BT62_9ACTN</name>
<sequence length="322" mass="36802">MSHDLERRRERIKMMQQMIHSSSRQLKRIGSPPGGHVKIRTEFIWLKTQIDEPSSDRRIPDKSKRPSATKIMTPRGVALKFYLICLFEAQAKGTAVGRAPINSLPLAGTNKDPGWTDLIALPAKEQTQGRVYQSLTDKKIRSLQSALKHLSAQNVQLVNLPYENSRSGRFERFQLLQEGGTQIGPHIPPYTVPRTGEDHIKLPIEFFTQGWIYLLEDSEISFLLMMFHQKEIFGKSDGIKVESYVRLHYYGMGRDSYSAHRTLERLGLISVDSSPDRDEKGRARPFDPNFLPPLHQFTIKENALSREATKVAMDSFKSELKI</sequence>
<gene>
    <name evidence="1" type="ORF">KGD84_14035</name>
</gene>
<protein>
    <submittedName>
        <fullName evidence="1">Uncharacterized protein</fullName>
    </submittedName>
</protein>